<dbReference type="InterPro" id="IPR007197">
    <property type="entry name" value="rSAM"/>
</dbReference>
<dbReference type="SFLD" id="SFLDS00029">
    <property type="entry name" value="Radical_SAM"/>
    <property type="match status" value="1"/>
</dbReference>
<keyword evidence="2" id="KW-0949">S-adenosyl-L-methionine</keyword>
<organism evidence="7 8">
    <name type="scientific">Methylovulum psychrotolerans</name>
    <dbReference type="NCBI Taxonomy" id="1704499"/>
    <lineage>
        <taxon>Bacteria</taxon>
        <taxon>Pseudomonadati</taxon>
        <taxon>Pseudomonadota</taxon>
        <taxon>Gammaproteobacteria</taxon>
        <taxon>Methylococcales</taxon>
        <taxon>Methylococcaceae</taxon>
        <taxon>Methylovulum</taxon>
    </lineage>
</organism>
<comment type="cofactor">
    <cofactor evidence="1">
        <name>[4Fe-4S] cluster</name>
        <dbReference type="ChEBI" id="CHEBI:49883"/>
    </cofactor>
</comment>
<evidence type="ECO:0000313" key="7">
    <source>
        <dbReference type="EMBL" id="POZ50718.1"/>
    </source>
</evidence>
<feature type="domain" description="Radical SAM core" evidence="6">
    <location>
        <begin position="60"/>
        <end position="146"/>
    </location>
</feature>
<keyword evidence="5" id="KW-0411">Iron-sulfur</keyword>
<accession>A0A2S5CIS8</accession>
<keyword evidence="3" id="KW-0479">Metal-binding</keyword>
<name>A0A2S5CIS8_9GAMM</name>
<dbReference type="Pfam" id="PF04055">
    <property type="entry name" value="Radical_SAM"/>
    <property type="match status" value="1"/>
</dbReference>
<evidence type="ECO:0000256" key="1">
    <source>
        <dbReference type="ARBA" id="ARBA00001966"/>
    </source>
</evidence>
<protein>
    <recommendedName>
        <fullName evidence="6">Radical SAM core domain-containing protein</fullName>
    </recommendedName>
</protein>
<dbReference type="InterPro" id="IPR013785">
    <property type="entry name" value="Aldolase_TIM"/>
</dbReference>
<comment type="caution">
    <text evidence="7">The sequence shown here is derived from an EMBL/GenBank/DDBJ whole genome shotgun (WGS) entry which is preliminary data.</text>
</comment>
<dbReference type="Gene3D" id="3.20.20.70">
    <property type="entry name" value="Aldolase class I"/>
    <property type="match status" value="1"/>
</dbReference>
<keyword evidence="4" id="KW-0408">Iron</keyword>
<evidence type="ECO:0000256" key="3">
    <source>
        <dbReference type="ARBA" id="ARBA00022723"/>
    </source>
</evidence>
<proteinExistence type="predicted"/>
<dbReference type="GO" id="GO:0046872">
    <property type="term" value="F:metal ion binding"/>
    <property type="evidence" value="ECO:0007669"/>
    <property type="project" value="UniProtKB-KW"/>
</dbReference>
<evidence type="ECO:0000256" key="5">
    <source>
        <dbReference type="ARBA" id="ARBA00023014"/>
    </source>
</evidence>
<evidence type="ECO:0000256" key="4">
    <source>
        <dbReference type="ARBA" id="ARBA00023004"/>
    </source>
</evidence>
<dbReference type="GO" id="GO:0003824">
    <property type="term" value="F:catalytic activity"/>
    <property type="evidence" value="ECO:0007669"/>
    <property type="project" value="InterPro"/>
</dbReference>
<dbReference type="AlphaFoldDB" id="A0A2S5CIS8"/>
<evidence type="ECO:0000256" key="2">
    <source>
        <dbReference type="ARBA" id="ARBA00022691"/>
    </source>
</evidence>
<dbReference type="CDD" id="cd01335">
    <property type="entry name" value="Radical_SAM"/>
    <property type="match status" value="1"/>
</dbReference>
<dbReference type="InterPro" id="IPR058240">
    <property type="entry name" value="rSAM_sf"/>
</dbReference>
<dbReference type="EMBL" id="PGFZ01000009">
    <property type="protein sequence ID" value="POZ50718.1"/>
    <property type="molecule type" value="Genomic_DNA"/>
</dbReference>
<sequence>MTKSNAAFATSNDFPEKFLTYYRYVFFIKRILRWLRVQHPITRLLGFQYTVASDLIEIDLTYLCNLRCNNCNRSSAQAPEAVHIELNLVRRFVDDSLAQNRSWTRIRLLGGEPTLHPQFDDIVNELLRYKAHYSGVRIQVVSNGFGHKVQATLQSLPSSIEVENSGKTEVVQPGFGPFNLAPQDSFAYAQADFRNGCEIASTCGVGLTPQGYYPCALAGGIDRVLGLKRGRTTLPDPDDEMRDLMAIACRLCGRFRDGHFVPIKLRPQLMDQKTSPTWQHIYSEWHKRKSTNENNRQEIQ</sequence>
<evidence type="ECO:0000313" key="8">
    <source>
        <dbReference type="Proteomes" id="UP000237423"/>
    </source>
</evidence>
<evidence type="ECO:0000259" key="6">
    <source>
        <dbReference type="Pfam" id="PF04055"/>
    </source>
</evidence>
<dbReference type="Proteomes" id="UP000237423">
    <property type="component" value="Unassembled WGS sequence"/>
</dbReference>
<gene>
    <name evidence="7" type="ORF">AADEFJLK_03615</name>
</gene>
<dbReference type="RefSeq" id="WP_103975255.1">
    <property type="nucleotide sequence ID" value="NZ_PGFZ01000009.1"/>
</dbReference>
<reference evidence="7 8" key="1">
    <citation type="submission" date="2017-11" db="EMBL/GenBank/DDBJ databases">
        <title>Draft Genome Sequence of Methylobacter psychrotolerans Sph1T, an Obligate Methanotroph from Low-Temperature Environments.</title>
        <authorList>
            <person name="Oshkin I.Y."/>
            <person name="Miroshnikov K."/>
            <person name="Belova S.E."/>
            <person name="Korzhenkov A."/>
            <person name="Toshchakov S.V."/>
            <person name="Dedysh S.N."/>
        </authorList>
    </citation>
    <scope>NUCLEOTIDE SEQUENCE [LARGE SCALE GENOMIC DNA]</scope>
    <source>
        <strain evidence="7 8">Sph1</strain>
    </source>
</reference>
<dbReference type="SUPFAM" id="SSF102114">
    <property type="entry name" value="Radical SAM enzymes"/>
    <property type="match status" value="1"/>
</dbReference>
<dbReference type="GO" id="GO:0051536">
    <property type="term" value="F:iron-sulfur cluster binding"/>
    <property type="evidence" value="ECO:0007669"/>
    <property type="project" value="UniProtKB-KW"/>
</dbReference>